<dbReference type="Proteomes" id="UP000641954">
    <property type="component" value="Unassembled WGS sequence"/>
</dbReference>
<reference evidence="1 2" key="1">
    <citation type="journal article" date="2020" name="ISME J.">
        <title>Comparative genomics reveals insights into cyanobacterial evolution and habitat adaptation.</title>
        <authorList>
            <person name="Chen M.Y."/>
            <person name="Teng W.K."/>
            <person name="Zhao L."/>
            <person name="Hu C.X."/>
            <person name="Zhou Y.K."/>
            <person name="Han B.P."/>
            <person name="Song L.R."/>
            <person name="Shu W.S."/>
        </authorList>
    </citation>
    <scope>NUCLEOTIDE SEQUENCE [LARGE SCALE GENOMIC DNA]</scope>
    <source>
        <strain evidence="1 2">FACHB-1370</strain>
    </source>
</reference>
<comment type="caution">
    <text evidence="1">The sequence shown here is derived from an EMBL/GenBank/DDBJ whole genome shotgun (WGS) entry which is preliminary data.</text>
</comment>
<protein>
    <submittedName>
        <fullName evidence="1">Uncharacterized protein</fullName>
    </submittedName>
</protein>
<sequence>MTKLQKNQAAIQSLSSDEFTYLRNWMIELDWEEWDRQIEKDSASGKLDFLVNEALAAKAQDELQEL</sequence>
<proteinExistence type="predicted"/>
<evidence type="ECO:0000313" key="2">
    <source>
        <dbReference type="Proteomes" id="UP000641954"/>
    </source>
</evidence>
<organism evidence="1 2">
    <name type="scientific">Planktothricoides raciborskii FACHB-1370</name>
    <dbReference type="NCBI Taxonomy" id="2949576"/>
    <lineage>
        <taxon>Bacteria</taxon>
        <taxon>Bacillati</taxon>
        <taxon>Cyanobacteriota</taxon>
        <taxon>Cyanophyceae</taxon>
        <taxon>Oscillatoriophycideae</taxon>
        <taxon>Oscillatoriales</taxon>
        <taxon>Oscillatoriaceae</taxon>
        <taxon>Planktothricoides</taxon>
    </lineage>
</organism>
<dbReference type="RefSeq" id="WP_190877724.1">
    <property type="nucleotide sequence ID" value="NZ_JACJSK010000007.1"/>
</dbReference>
<gene>
    <name evidence="1" type="ORF">H6G72_07115</name>
</gene>
<accession>A0ABR8E9U7</accession>
<evidence type="ECO:0000313" key="1">
    <source>
        <dbReference type="EMBL" id="MBD2543619.1"/>
    </source>
</evidence>
<dbReference type="EMBL" id="JACJSK010000007">
    <property type="protein sequence ID" value="MBD2543619.1"/>
    <property type="molecule type" value="Genomic_DNA"/>
</dbReference>
<name>A0ABR8E9U7_9CYAN</name>
<keyword evidence="2" id="KW-1185">Reference proteome</keyword>